<reference evidence="6" key="1">
    <citation type="submission" date="2020-05" db="EMBL/GenBank/DDBJ databases">
        <authorList>
            <person name="Chiriac C."/>
            <person name="Salcher M."/>
            <person name="Ghai R."/>
            <person name="Kavagutti S V."/>
        </authorList>
    </citation>
    <scope>NUCLEOTIDE SEQUENCE</scope>
</reference>
<dbReference type="InterPro" id="IPR043141">
    <property type="entry name" value="Ribosomal_uL10-like_sf"/>
</dbReference>
<sequence>MATKDATALSEPASRASKSAAVKEIQVKLAESDAAVLTEYRGLTVSELAQLRQSLRGASTEYKVFKNTLARLAVEGAGRPELIPLLNGPTAFAFVRGDAVEAAKAFRAFGAENPALVIKGGLLGDRFLTPADVAALAKVPPRDDLLAMLAGAFQAPLTKTAGLLQAFTRNMAYGVKAYLDQRIAVEGAPEVAEAEVEVAEVAEAEVEVEVAEAEVAEAEVEVEVAEAEVAEVEVETQPETE</sequence>
<dbReference type="InterPro" id="IPR047865">
    <property type="entry name" value="Ribosomal_uL10_bac_type"/>
</dbReference>
<dbReference type="Pfam" id="PF00466">
    <property type="entry name" value="Ribosomal_L10"/>
    <property type="match status" value="1"/>
</dbReference>
<feature type="coiled-coil region" evidence="4">
    <location>
        <begin position="194"/>
        <end position="235"/>
    </location>
</feature>
<dbReference type="PANTHER" id="PTHR11560">
    <property type="entry name" value="39S RIBOSOMAL PROTEIN L10, MITOCHONDRIAL"/>
    <property type="match status" value="1"/>
</dbReference>
<dbReference type="EMBL" id="CAFBMM010000027">
    <property type="protein sequence ID" value="CAB4905225.1"/>
    <property type="molecule type" value="Genomic_DNA"/>
</dbReference>
<keyword evidence="3" id="KW-0687">Ribonucleoprotein</keyword>
<dbReference type="InterPro" id="IPR001790">
    <property type="entry name" value="Ribosomal_uL10"/>
</dbReference>
<dbReference type="PROSITE" id="PS01109">
    <property type="entry name" value="RIBOSOMAL_L10"/>
    <property type="match status" value="1"/>
</dbReference>
<dbReference type="SUPFAM" id="SSF160369">
    <property type="entry name" value="Ribosomal protein L10-like"/>
    <property type="match status" value="1"/>
</dbReference>
<dbReference type="Gene3D" id="6.10.250.290">
    <property type="match status" value="1"/>
</dbReference>
<evidence type="ECO:0000256" key="4">
    <source>
        <dbReference type="SAM" id="Coils"/>
    </source>
</evidence>
<accession>A0A6J7MYP2</accession>
<evidence type="ECO:0000256" key="1">
    <source>
        <dbReference type="ARBA" id="ARBA00008889"/>
    </source>
</evidence>
<evidence type="ECO:0000313" key="6">
    <source>
        <dbReference type="EMBL" id="CAB4983489.1"/>
    </source>
</evidence>
<dbReference type="EMBL" id="CAFBPQ010000037">
    <property type="protein sequence ID" value="CAB5028307.1"/>
    <property type="molecule type" value="Genomic_DNA"/>
</dbReference>
<evidence type="ECO:0000256" key="2">
    <source>
        <dbReference type="ARBA" id="ARBA00022980"/>
    </source>
</evidence>
<evidence type="ECO:0000256" key="3">
    <source>
        <dbReference type="ARBA" id="ARBA00023274"/>
    </source>
</evidence>
<protein>
    <submittedName>
        <fullName evidence="6">Unannotated protein</fullName>
    </submittedName>
</protein>
<evidence type="ECO:0000313" key="5">
    <source>
        <dbReference type="EMBL" id="CAB4905225.1"/>
    </source>
</evidence>
<dbReference type="GO" id="GO:0006412">
    <property type="term" value="P:translation"/>
    <property type="evidence" value="ECO:0007669"/>
    <property type="project" value="InterPro"/>
</dbReference>
<dbReference type="EMBL" id="CAFBOF010000033">
    <property type="protein sequence ID" value="CAB4983489.1"/>
    <property type="molecule type" value="Genomic_DNA"/>
</dbReference>
<dbReference type="HAMAP" id="MF_00362">
    <property type="entry name" value="Ribosomal_uL10"/>
    <property type="match status" value="1"/>
</dbReference>
<dbReference type="InterPro" id="IPR002363">
    <property type="entry name" value="Ribosomal_uL10_CS_bac"/>
</dbReference>
<keyword evidence="2" id="KW-0689">Ribosomal protein</keyword>
<organism evidence="6">
    <name type="scientific">freshwater metagenome</name>
    <dbReference type="NCBI Taxonomy" id="449393"/>
    <lineage>
        <taxon>unclassified sequences</taxon>
        <taxon>metagenomes</taxon>
        <taxon>ecological metagenomes</taxon>
    </lineage>
</organism>
<proteinExistence type="inferred from homology"/>
<gene>
    <name evidence="5" type="ORF">UFOPK3605_00715</name>
    <name evidence="6" type="ORF">UFOPK3897_01253</name>
    <name evidence="7" type="ORF">UFOPK4121_01122</name>
</gene>
<name>A0A6J7MYP2_9ZZZZ</name>
<dbReference type="GO" id="GO:0015934">
    <property type="term" value="C:large ribosomal subunit"/>
    <property type="evidence" value="ECO:0007669"/>
    <property type="project" value="InterPro"/>
</dbReference>
<dbReference type="Gene3D" id="3.30.70.1730">
    <property type="match status" value="1"/>
</dbReference>
<dbReference type="GO" id="GO:0003735">
    <property type="term" value="F:structural constituent of ribosome"/>
    <property type="evidence" value="ECO:0007669"/>
    <property type="project" value="InterPro"/>
</dbReference>
<evidence type="ECO:0000313" key="7">
    <source>
        <dbReference type="EMBL" id="CAB5028307.1"/>
    </source>
</evidence>
<keyword evidence="4" id="KW-0175">Coiled coil</keyword>
<dbReference type="CDD" id="cd05797">
    <property type="entry name" value="Ribosomal_L10"/>
    <property type="match status" value="1"/>
</dbReference>
<dbReference type="AlphaFoldDB" id="A0A6J7MYP2"/>
<comment type="similarity">
    <text evidence="1">Belongs to the universal ribosomal protein uL10 family.</text>
</comment>
<dbReference type="InterPro" id="IPR022973">
    <property type="entry name" value="Ribosomal_uL10_bac"/>
</dbReference>
<dbReference type="NCBIfam" id="NF000955">
    <property type="entry name" value="PRK00099.1-1"/>
    <property type="match status" value="1"/>
</dbReference>